<evidence type="ECO:0000256" key="2">
    <source>
        <dbReference type="ARBA" id="ARBA00022690"/>
    </source>
</evidence>
<dbReference type="InterPro" id="IPR008930">
    <property type="entry name" value="Terpenoid_cyclase/PrenylTrfase"/>
</dbReference>
<keyword evidence="4" id="KW-1015">Disulfide bond</keyword>
<dbReference type="Pfam" id="PF17791">
    <property type="entry name" value="MG3"/>
    <property type="match status" value="1"/>
</dbReference>
<dbReference type="GO" id="GO:0004867">
    <property type="term" value="F:serine-type endopeptidase inhibitor activity"/>
    <property type="evidence" value="ECO:0007669"/>
    <property type="project" value="UniProtKB-KW"/>
</dbReference>
<dbReference type="InterPro" id="IPR050473">
    <property type="entry name" value="A2M/Complement_sys"/>
</dbReference>
<organism evidence="7 8">
    <name type="scientific">Armadillidium nasatum</name>
    <dbReference type="NCBI Taxonomy" id="96803"/>
    <lineage>
        <taxon>Eukaryota</taxon>
        <taxon>Metazoa</taxon>
        <taxon>Ecdysozoa</taxon>
        <taxon>Arthropoda</taxon>
        <taxon>Crustacea</taxon>
        <taxon>Multicrustacea</taxon>
        <taxon>Malacostraca</taxon>
        <taxon>Eumalacostraca</taxon>
        <taxon>Peracarida</taxon>
        <taxon>Isopoda</taxon>
        <taxon>Oniscidea</taxon>
        <taxon>Crinocheta</taxon>
        <taxon>Armadillidiidae</taxon>
        <taxon>Armadillidium</taxon>
    </lineage>
</organism>
<comment type="similarity">
    <text evidence="1">Belongs to the protease inhibitor I39 (alpha-2-macroglobulin) family.</text>
</comment>
<dbReference type="GO" id="GO:0005615">
    <property type="term" value="C:extracellular space"/>
    <property type="evidence" value="ECO:0007669"/>
    <property type="project" value="InterPro"/>
</dbReference>
<dbReference type="InterPro" id="IPR013783">
    <property type="entry name" value="Ig-like_fold"/>
</dbReference>
<protein>
    <submittedName>
        <fullName evidence="7">Alpha-2-macroglobulin-like protein 1</fullName>
    </submittedName>
</protein>
<keyword evidence="3" id="KW-0722">Serine protease inhibitor</keyword>
<dbReference type="InterPro" id="IPR011626">
    <property type="entry name" value="Alpha-macroglobulin_TED"/>
</dbReference>
<dbReference type="InterPro" id="IPR009048">
    <property type="entry name" value="A-macroglobulin_rcpt-bd"/>
</dbReference>
<dbReference type="InterPro" id="IPR001599">
    <property type="entry name" value="Macroglobln_a2"/>
</dbReference>
<accession>A0A5N5T853</accession>
<keyword evidence="5" id="KW-1133">Transmembrane helix</keyword>
<dbReference type="Gene3D" id="2.60.40.1940">
    <property type="match status" value="1"/>
</dbReference>
<evidence type="ECO:0000256" key="3">
    <source>
        <dbReference type="ARBA" id="ARBA00022900"/>
    </source>
</evidence>
<evidence type="ECO:0000256" key="4">
    <source>
        <dbReference type="ARBA" id="ARBA00023157"/>
    </source>
</evidence>
<dbReference type="SMART" id="SM01360">
    <property type="entry name" value="A2M"/>
    <property type="match status" value="1"/>
</dbReference>
<dbReference type="CDD" id="cd02897">
    <property type="entry name" value="A2M_2"/>
    <property type="match status" value="1"/>
</dbReference>
<dbReference type="Pfam" id="PF07703">
    <property type="entry name" value="A2M_BRD"/>
    <property type="match status" value="1"/>
</dbReference>
<keyword evidence="5" id="KW-0812">Transmembrane</keyword>
<name>A0A5N5T853_9CRUS</name>
<evidence type="ECO:0000259" key="6">
    <source>
        <dbReference type="SMART" id="SM01360"/>
    </source>
</evidence>
<dbReference type="SUPFAM" id="SSF48239">
    <property type="entry name" value="Terpenoid cyclases/Protein prenyltransferases"/>
    <property type="match status" value="1"/>
</dbReference>
<dbReference type="SUPFAM" id="SSF81296">
    <property type="entry name" value="E set domains"/>
    <property type="match status" value="1"/>
</dbReference>
<dbReference type="Gene3D" id="2.20.130.20">
    <property type="match status" value="1"/>
</dbReference>
<dbReference type="InterPro" id="IPR011625">
    <property type="entry name" value="A2M_N_BRD"/>
</dbReference>
<evidence type="ECO:0000256" key="1">
    <source>
        <dbReference type="ARBA" id="ARBA00010952"/>
    </source>
</evidence>
<dbReference type="PROSITE" id="PS00477">
    <property type="entry name" value="ALPHA_2_MACROGLOBULIN"/>
    <property type="match status" value="1"/>
</dbReference>
<feature type="domain" description="Alpha-2-macroglobulin" evidence="6">
    <location>
        <begin position="765"/>
        <end position="854"/>
    </location>
</feature>
<keyword evidence="5" id="KW-0472">Membrane</keyword>
<dbReference type="Pfam" id="PF07678">
    <property type="entry name" value="TED_complement"/>
    <property type="match status" value="1"/>
</dbReference>
<dbReference type="InterPro" id="IPR019742">
    <property type="entry name" value="MacrogloblnA2_CS"/>
</dbReference>
<feature type="transmembrane region" description="Helical" evidence="5">
    <location>
        <begin position="12"/>
        <end position="31"/>
    </location>
</feature>
<dbReference type="SUPFAM" id="SSF49410">
    <property type="entry name" value="Alpha-macroglobulin receptor domain"/>
    <property type="match status" value="1"/>
</dbReference>
<dbReference type="Gene3D" id="1.50.10.20">
    <property type="match status" value="1"/>
</dbReference>
<dbReference type="EMBL" id="SEYY01006760">
    <property type="protein sequence ID" value="KAB7502776.1"/>
    <property type="molecule type" value="Genomic_DNA"/>
</dbReference>
<dbReference type="PANTHER" id="PTHR11412:SF171">
    <property type="entry name" value="PREGNANCY ZONE PROTEIN-LIKE PROTEIN"/>
    <property type="match status" value="1"/>
</dbReference>
<evidence type="ECO:0000313" key="8">
    <source>
        <dbReference type="Proteomes" id="UP000326759"/>
    </source>
</evidence>
<dbReference type="OrthoDB" id="6348147at2759"/>
<dbReference type="Gene3D" id="2.60.120.1540">
    <property type="match status" value="1"/>
</dbReference>
<dbReference type="Gene3D" id="2.60.40.10">
    <property type="entry name" value="Immunoglobulins"/>
    <property type="match status" value="2"/>
</dbReference>
<keyword evidence="8" id="KW-1185">Reference proteome</keyword>
<keyword evidence="2" id="KW-0646">Protease inhibitor</keyword>
<dbReference type="SMART" id="SM01419">
    <property type="entry name" value="Thiol-ester_cl"/>
    <property type="match status" value="1"/>
</dbReference>
<dbReference type="InterPro" id="IPR041555">
    <property type="entry name" value="MG3"/>
</dbReference>
<dbReference type="InterPro" id="IPR041813">
    <property type="entry name" value="A2M_TED"/>
</dbReference>
<reference evidence="7 8" key="1">
    <citation type="journal article" date="2019" name="PLoS Biol.">
        <title>Sex chromosomes control vertical transmission of feminizing Wolbachia symbionts in an isopod.</title>
        <authorList>
            <person name="Becking T."/>
            <person name="Chebbi M.A."/>
            <person name="Giraud I."/>
            <person name="Moumen B."/>
            <person name="Laverre T."/>
            <person name="Caubet Y."/>
            <person name="Peccoud J."/>
            <person name="Gilbert C."/>
            <person name="Cordaux R."/>
        </authorList>
    </citation>
    <scope>NUCLEOTIDE SEQUENCE [LARGE SCALE GENOMIC DNA]</scope>
    <source>
        <strain evidence="7">ANa2</strain>
        <tissue evidence="7">Whole body excluding digestive tract and cuticle</tissue>
    </source>
</reference>
<dbReference type="InterPro" id="IPR047565">
    <property type="entry name" value="Alpha-macroglob_thiol-ester_cl"/>
</dbReference>
<dbReference type="PANTHER" id="PTHR11412">
    <property type="entry name" value="MACROGLOBULIN / COMPLEMENT"/>
    <property type="match status" value="1"/>
</dbReference>
<dbReference type="InterPro" id="IPR036595">
    <property type="entry name" value="A-macroglobulin_rcpt-bd_sf"/>
</dbReference>
<dbReference type="Gene3D" id="2.60.40.1930">
    <property type="match status" value="1"/>
</dbReference>
<dbReference type="Gene3D" id="2.60.40.690">
    <property type="entry name" value="Alpha-macroglobulin, receptor-binding domain"/>
    <property type="match status" value="1"/>
</dbReference>
<dbReference type="Pfam" id="PF00207">
    <property type="entry name" value="A2M"/>
    <property type="match status" value="1"/>
</dbReference>
<dbReference type="Proteomes" id="UP000326759">
    <property type="component" value="Unassembled WGS sequence"/>
</dbReference>
<dbReference type="Pfam" id="PF07677">
    <property type="entry name" value="A2M_recep"/>
    <property type="match status" value="1"/>
</dbReference>
<evidence type="ECO:0000313" key="7">
    <source>
        <dbReference type="EMBL" id="KAB7502776.1"/>
    </source>
</evidence>
<dbReference type="InterPro" id="IPR014756">
    <property type="entry name" value="Ig_E-set"/>
</dbReference>
<gene>
    <name evidence="7" type="ORF">Anas_01590</name>
</gene>
<evidence type="ECO:0000256" key="5">
    <source>
        <dbReference type="SAM" id="Phobius"/>
    </source>
</evidence>
<sequence>MYYQIFPMAHSYVSLILLVVGIGISESGYLITTPRRWTIGSESQICASLTQGTFSSADSLKYTLTEAYQKGVLQQETGLAFPEGEVFACTNVSVPSTVDRHVTLAVTGSLASEPVSEKVNLTFVQPTGKTFIQTDKYLYKPGQKYEEVYVENPTKTRIAQWKKVDNTGGLVHLEFDLHDEVEEGTYTISAKFPDKNSEAKIFRVEDYVLPRYEVKIEAPKNILGSDETVTVKLCAKYTFGEPVKGNATIYLAAASWKVYVNLTENRQISGCDNFTFPAKDLLFDHNNCHIRINNLKAAAVVVEEGTGVELYGTNDNIQVHRRAIQFRDKSPSTVRKPYLPLTVELEAVLPDNSPAANEIMNVCTYYNDENVCKNFTTDAKGYLRFVLPSQVTTRVEVKAVNYPRIERNWNDVMEESSYYKYSYNNDEYIDSSNSSLTIMEKHIDCKTGEDVIASIPVVYVVKDKPSADINIQISARGQVIATQKMAVEFTGGNLPVKDEEKLLPLETVPEGVVMGSFEIPVTLTERSSPKISVEVSPCLSHKVNFTWSIAKAEPGKKANLVINGANNALCSVGVVDKSVALLSSENNKIGVQSILQVAYNSAVVRWDNNQLTLEYCYTKHNESSSENSTAKPSSPELSAAFDSRTVHGRPYSRYSMLEALHMFSNAGYFVLSNLVLEKEFCEELIIQDMKNKAANVNPVILEDAAVDRIMPSSHKVQAFAGSVGGGFSGGSTTPHAAPALEIANVPANIEGTAEPENERNYLPETWLWELKPLSSTGELNEPVTLPDTITEWVGDAVCVHPSEGIGLASSSIVTFTPFFVDLTLPSTATRGEILPIKISVFNYFDDDIPVKVTLEPSQNFQFVESETGVREICVPSRDKMVEVVKVNMTELGDVNITIEATAQPLTSGSCGTKPPPEKLDRLVRSIPVDPEGYLREKTWSEYVCTEDIETAEGPVTTWNIEAPESIVVGSDRAWITAIGDLMGPTVENIGNLIRLPSGCGEQNLVNFAPNIYILQYLDASNQTTPAIRAKITKFLNQGYQRQLLFRHRDGSFSAFGDKDKEGSTWLTAFVVKSFAQARNYTLIDGNSLEKSTNWLKQLQNTSGCFESKGRVINKMLQGGIGTGGGSQGLLTAYVLAAILEQGNVNEENKTAALKCVETDTSDHPYSLALKSYTLALAKSPNTKTVIDQLLGVAQSNNSMLRWNLPDRKGQNTALHVETAAYALLGMVTFDYPSYKAEARKIVRWISSQRNGQGGFISTQDTVVALQALAAFEKAQPRQTLNMDIKVSSTELNHSFKVTDDNKFLQQLVDIPKVPANVEVSVTGQGCALVQGVMRYNVLSESTTEVLTLEVAAKEATGKDCKTHNITACASYTLQDGASNMAIMEFKLVTGYIPIKQDLKDLVGDGKGTFKKYEVNGPKKYELIPCPATP</sequence>
<comment type="caution">
    <text evidence="7">The sequence shown here is derived from an EMBL/GenBank/DDBJ whole genome shotgun (WGS) entry which is preliminary data.</text>
</comment>
<proteinExistence type="inferred from homology"/>